<proteinExistence type="predicted"/>
<reference evidence="1" key="1">
    <citation type="journal article" date="2020" name="Nature">
        <title>Giant virus diversity and host interactions through global metagenomics.</title>
        <authorList>
            <person name="Schulz F."/>
            <person name="Roux S."/>
            <person name="Paez-Espino D."/>
            <person name="Jungbluth S."/>
            <person name="Walsh D.A."/>
            <person name="Denef V.J."/>
            <person name="McMahon K.D."/>
            <person name="Konstantinidis K.T."/>
            <person name="Eloe-Fadrosh E.A."/>
            <person name="Kyrpides N.C."/>
            <person name="Woyke T."/>
        </authorList>
    </citation>
    <scope>NUCLEOTIDE SEQUENCE</scope>
    <source>
        <strain evidence="1">GVMAG-M-3300023184-68</strain>
    </source>
</reference>
<evidence type="ECO:0000313" key="1">
    <source>
        <dbReference type="EMBL" id="QHT90309.1"/>
    </source>
</evidence>
<protein>
    <submittedName>
        <fullName evidence="1">Uncharacterized protein</fullName>
    </submittedName>
</protein>
<accession>A0A6C0IC48</accession>
<dbReference type="AlphaFoldDB" id="A0A6C0IC48"/>
<name>A0A6C0IC48_9ZZZZ</name>
<dbReference type="EMBL" id="MN740153">
    <property type="protein sequence ID" value="QHT90309.1"/>
    <property type="molecule type" value="Genomic_DNA"/>
</dbReference>
<organism evidence="1">
    <name type="scientific">viral metagenome</name>
    <dbReference type="NCBI Taxonomy" id="1070528"/>
    <lineage>
        <taxon>unclassified sequences</taxon>
        <taxon>metagenomes</taxon>
        <taxon>organismal metagenomes</taxon>
    </lineage>
</organism>
<sequence length="167" mass="18287">MSNGYRKMMMYNNMGPNLGGGIQGISPMQTSNSKRDSGDVTARKIIVKAWNNPYAVGNVNGKGRAVGEFKAVNNICDYLSRQNYACGNIPTPVQPNNVSWRSRIGSIQKSCDGTGVPCSNSNTRFVPDSSDYITYKRQRAMARVYNDVKFGGDQSNASYVSKMASLM</sequence>